<evidence type="ECO:0000256" key="2">
    <source>
        <dbReference type="ARBA" id="ARBA00022917"/>
    </source>
</evidence>
<evidence type="ECO:0000256" key="3">
    <source>
        <dbReference type="ARBA" id="ARBA00023239"/>
    </source>
</evidence>
<evidence type="ECO:0000313" key="5">
    <source>
        <dbReference type="EMBL" id="OIQ90865.1"/>
    </source>
</evidence>
<dbReference type="SUPFAM" id="SSF55826">
    <property type="entry name" value="YbaK/ProRS associated domain"/>
    <property type="match status" value="1"/>
</dbReference>
<keyword evidence="3 5" id="KW-0456">Lyase</keyword>
<dbReference type="EMBL" id="MLJW01000277">
    <property type="protein sequence ID" value="OIQ90865.1"/>
    <property type="molecule type" value="Genomic_DNA"/>
</dbReference>
<dbReference type="PANTHER" id="PTHR30411">
    <property type="entry name" value="CYTOPLASMIC PROTEIN"/>
    <property type="match status" value="1"/>
</dbReference>
<dbReference type="NCBIfam" id="TIGR00011">
    <property type="entry name" value="YbaK_EbsC"/>
    <property type="match status" value="1"/>
</dbReference>
<dbReference type="Gene3D" id="3.90.960.10">
    <property type="entry name" value="YbaK/aminoacyl-tRNA synthetase-associated domain"/>
    <property type="match status" value="1"/>
</dbReference>
<dbReference type="GO" id="GO:0006412">
    <property type="term" value="P:translation"/>
    <property type="evidence" value="ECO:0007669"/>
    <property type="project" value="UniProtKB-KW"/>
</dbReference>
<sequence length="161" mass="16813">MSKATRATQVMEKSGKPYDLLEYDYDPDAASIGLQAAQAMGLPPAQVFKTLMVQAGTEVCLAVLPSDRELSMKALAAAAGQKHAAMVKPADAERLSGYKIGGISPLGQKKRLRTFLDASAQTLPFLVINGGQRGLQIKLAPNDLIAVAQAAYAAIATAGSP</sequence>
<proteinExistence type="inferred from homology"/>
<accession>A0A1J5R4L6</accession>
<evidence type="ECO:0000259" key="4">
    <source>
        <dbReference type="Pfam" id="PF04073"/>
    </source>
</evidence>
<dbReference type="PIRSF" id="PIRSF006181">
    <property type="entry name" value="EbsC_YbaK"/>
    <property type="match status" value="1"/>
</dbReference>
<reference evidence="5" key="1">
    <citation type="submission" date="2016-10" db="EMBL/GenBank/DDBJ databases">
        <title>Sequence of Gallionella enrichment culture.</title>
        <authorList>
            <person name="Poehlein A."/>
            <person name="Muehling M."/>
            <person name="Daniel R."/>
        </authorList>
    </citation>
    <scope>NUCLEOTIDE SEQUENCE</scope>
</reference>
<gene>
    <name evidence="5" type="primary">ybaK_3</name>
    <name evidence="5" type="ORF">GALL_272020</name>
</gene>
<dbReference type="EC" id="4.2.-.-" evidence="5"/>
<evidence type="ECO:0000256" key="1">
    <source>
        <dbReference type="ARBA" id="ARBA00009798"/>
    </source>
</evidence>
<dbReference type="PANTHER" id="PTHR30411:SF0">
    <property type="entry name" value="CYS-TRNA(PRO)_CYS-TRNA(CYS) DEACYLASE YBAK"/>
    <property type="match status" value="1"/>
</dbReference>
<dbReference type="InterPro" id="IPR007214">
    <property type="entry name" value="YbaK/aa-tRNA-synth-assoc-dom"/>
</dbReference>
<name>A0A1J5R4L6_9ZZZZ</name>
<dbReference type="InterPro" id="IPR004369">
    <property type="entry name" value="Prolyl-tRNA_editing_YbaK/EbsC"/>
</dbReference>
<feature type="domain" description="YbaK/aminoacyl-tRNA synthetase-associated" evidence="4">
    <location>
        <begin position="27"/>
        <end position="145"/>
    </location>
</feature>
<organism evidence="5">
    <name type="scientific">mine drainage metagenome</name>
    <dbReference type="NCBI Taxonomy" id="410659"/>
    <lineage>
        <taxon>unclassified sequences</taxon>
        <taxon>metagenomes</taxon>
        <taxon>ecological metagenomes</taxon>
    </lineage>
</organism>
<dbReference type="AlphaFoldDB" id="A0A1J5R4L6"/>
<comment type="similarity">
    <text evidence="1">Belongs to the prolyl-tRNA editing family. YbaK/EbsC subfamily.</text>
</comment>
<protein>
    <submittedName>
        <fullName evidence="5">Cys-tRNA(Pro)/Cys-tRNA(Cys) deacylase YbaK</fullName>
        <ecNumber evidence="5">4.2.-.-</ecNumber>
    </submittedName>
</protein>
<dbReference type="GO" id="GO:0002161">
    <property type="term" value="F:aminoacyl-tRNA deacylase activity"/>
    <property type="evidence" value="ECO:0007669"/>
    <property type="project" value="InterPro"/>
</dbReference>
<dbReference type="Pfam" id="PF04073">
    <property type="entry name" value="tRNA_edit"/>
    <property type="match status" value="1"/>
</dbReference>
<dbReference type="CDD" id="cd00002">
    <property type="entry name" value="YbaK_deacylase"/>
    <property type="match status" value="1"/>
</dbReference>
<dbReference type="GO" id="GO:0016829">
    <property type="term" value="F:lyase activity"/>
    <property type="evidence" value="ECO:0007669"/>
    <property type="project" value="UniProtKB-KW"/>
</dbReference>
<dbReference type="InterPro" id="IPR036754">
    <property type="entry name" value="YbaK/aa-tRNA-synt-asso_dom_sf"/>
</dbReference>
<keyword evidence="2" id="KW-0648">Protein biosynthesis</keyword>
<comment type="caution">
    <text evidence="5">The sequence shown here is derived from an EMBL/GenBank/DDBJ whole genome shotgun (WGS) entry which is preliminary data.</text>
</comment>